<comment type="subcellular location">
    <subcellularLocation>
        <location evidence="4">Cytoplasm</location>
    </subcellularLocation>
</comment>
<dbReference type="GO" id="GO:0046872">
    <property type="term" value="F:metal ion binding"/>
    <property type="evidence" value="ECO:0007669"/>
    <property type="project" value="UniProtKB-KW"/>
</dbReference>
<comment type="catalytic activity">
    <reaction evidence="4">
        <text>[thioredoxin]-disulfide + sulfite + AMP + 2 H(+) = adenosine 5'-phosphosulfate + [thioredoxin]-dithiol</text>
        <dbReference type="Rhea" id="RHEA:21976"/>
        <dbReference type="Rhea" id="RHEA-COMP:10698"/>
        <dbReference type="Rhea" id="RHEA-COMP:10700"/>
        <dbReference type="ChEBI" id="CHEBI:15378"/>
        <dbReference type="ChEBI" id="CHEBI:17359"/>
        <dbReference type="ChEBI" id="CHEBI:29950"/>
        <dbReference type="ChEBI" id="CHEBI:50058"/>
        <dbReference type="ChEBI" id="CHEBI:58243"/>
        <dbReference type="ChEBI" id="CHEBI:456215"/>
        <dbReference type="EC" id="1.8.4.10"/>
    </reaction>
</comment>
<dbReference type="EMBL" id="CP003740">
    <property type="protein sequence ID" value="AGI68787.1"/>
    <property type="molecule type" value="Genomic_DNA"/>
</dbReference>
<dbReference type="GO" id="GO:0070814">
    <property type="term" value="P:hydrogen sulfide biosynthetic process"/>
    <property type="evidence" value="ECO:0007669"/>
    <property type="project" value="UniProtKB-UniRule"/>
</dbReference>
<dbReference type="HAMAP" id="MF_00063">
    <property type="entry name" value="CysH"/>
    <property type="match status" value="1"/>
</dbReference>
<evidence type="ECO:0000256" key="3">
    <source>
        <dbReference type="ARBA" id="ARBA00024327"/>
    </source>
</evidence>
<feature type="binding site" evidence="4">
    <location>
        <position position="200"/>
    </location>
    <ligand>
        <name>[4Fe-4S] cluster</name>
        <dbReference type="ChEBI" id="CHEBI:49883"/>
    </ligand>
</feature>
<dbReference type="PANTHER" id="PTHR46509">
    <property type="entry name" value="PHOSPHOADENOSINE PHOSPHOSULFATE REDUCTASE"/>
    <property type="match status" value="1"/>
</dbReference>
<keyword evidence="4" id="KW-0411">Iron-sulfur</keyword>
<feature type="domain" description="Phosphoadenosine phosphosulphate reductase" evidence="5">
    <location>
        <begin position="34"/>
        <end position="205"/>
    </location>
</feature>
<keyword evidence="4" id="KW-0963">Cytoplasm</keyword>
<dbReference type="Proteomes" id="UP000005307">
    <property type="component" value="Chromosome"/>
</dbReference>
<dbReference type="OrthoDB" id="9794018at2"/>
<reference evidence="6 7" key="1">
    <citation type="journal article" date="2013" name="PLoS ONE">
        <title>Poles Apart: Arctic and Antarctic Octadecabacter strains Share High Genome Plasticity and a New Type of Xanthorhodopsin.</title>
        <authorList>
            <person name="Vollmers J."/>
            <person name="Voget S."/>
            <person name="Dietrich S."/>
            <person name="Gollnow K."/>
            <person name="Smits M."/>
            <person name="Meyer K."/>
            <person name="Brinkhoff T."/>
            <person name="Simon M."/>
            <person name="Daniel R."/>
        </authorList>
    </citation>
    <scope>NUCLEOTIDE SEQUENCE [LARGE SCALE GENOMIC DNA]</scope>
    <source>
        <strain evidence="6 7">307</strain>
    </source>
</reference>
<feature type="binding site" evidence="4">
    <location>
        <position position="115"/>
    </location>
    <ligand>
        <name>[4Fe-4S] cluster</name>
        <dbReference type="ChEBI" id="CHEBI:49883"/>
    </ligand>
</feature>
<protein>
    <recommendedName>
        <fullName evidence="4">Adenosine 5'-phosphosulfate reductase</fullName>
        <shortName evidence="4">APS reductase</shortName>
        <ecNumber evidence="4">1.8.4.10</ecNumber>
    </recommendedName>
    <alternativeName>
        <fullName evidence="4">5'-adenylylsulfate reductase</fullName>
    </alternativeName>
    <alternativeName>
        <fullName evidence="4">Thioredoxin-dependent 5'-adenylylsulfate reductase</fullName>
    </alternativeName>
</protein>
<comment type="function">
    <text evidence="4">Catalyzes the formation of sulfite from adenosine 5'-phosphosulfate (APS) using thioredoxin as an electron donor.</text>
</comment>
<feature type="active site" description="Nucleophile; cysteine thiosulfonate intermediate" evidence="4">
    <location>
        <position position="226"/>
    </location>
</feature>
<evidence type="ECO:0000256" key="2">
    <source>
        <dbReference type="ARBA" id="ARBA00023002"/>
    </source>
</evidence>
<keyword evidence="4" id="KW-0408">Iron</keyword>
<dbReference type="SUPFAM" id="SSF52402">
    <property type="entry name" value="Adenine nucleotide alpha hydrolases-like"/>
    <property type="match status" value="1"/>
</dbReference>
<proteinExistence type="inferred from homology"/>
<dbReference type="AlphaFoldDB" id="M9R9A0"/>
<dbReference type="RefSeq" id="WP_015500766.1">
    <property type="nucleotide sequence ID" value="NC_020911.1"/>
</dbReference>
<evidence type="ECO:0000256" key="1">
    <source>
        <dbReference type="ARBA" id="ARBA00009732"/>
    </source>
</evidence>
<keyword evidence="7" id="KW-1185">Reference proteome</keyword>
<comment type="cofactor">
    <cofactor evidence="4">
        <name>[4Fe-4S] cluster</name>
        <dbReference type="ChEBI" id="CHEBI:49883"/>
    </cofactor>
    <text evidence="4">Binds 1 [4Fe-4S] cluster per subunit.</text>
</comment>
<organism evidence="6 7">
    <name type="scientific">Octadecabacter antarcticus 307</name>
    <dbReference type="NCBI Taxonomy" id="391626"/>
    <lineage>
        <taxon>Bacteria</taxon>
        <taxon>Pseudomonadati</taxon>
        <taxon>Pseudomonadota</taxon>
        <taxon>Alphaproteobacteria</taxon>
        <taxon>Rhodobacterales</taxon>
        <taxon>Roseobacteraceae</taxon>
        <taxon>Octadecabacter</taxon>
    </lineage>
</organism>
<comment type="similarity">
    <text evidence="1 4">Belongs to the PAPS reductase family. CysH subfamily.</text>
</comment>
<dbReference type="GO" id="GO:0043866">
    <property type="term" value="F:adenylyl-sulfate reductase (thioredoxin) activity"/>
    <property type="evidence" value="ECO:0007669"/>
    <property type="project" value="UniProtKB-EC"/>
</dbReference>
<keyword evidence="4" id="KW-0479">Metal-binding</keyword>
<dbReference type="InterPro" id="IPR004511">
    <property type="entry name" value="PAPS/APS_Rdtase"/>
</dbReference>
<evidence type="ECO:0000256" key="4">
    <source>
        <dbReference type="HAMAP-Rule" id="MF_00063"/>
    </source>
</evidence>
<feature type="binding site" evidence="4">
    <location>
        <position position="114"/>
    </location>
    <ligand>
        <name>[4Fe-4S] cluster</name>
        <dbReference type="ChEBI" id="CHEBI:49883"/>
    </ligand>
</feature>
<dbReference type="InterPro" id="IPR002500">
    <property type="entry name" value="PAPS_reduct_dom"/>
</dbReference>
<gene>
    <name evidence="4 6" type="primary">cysH</name>
    <name evidence="6" type="ORF">OAN307_c32700</name>
</gene>
<dbReference type="GO" id="GO:0004604">
    <property type="term" value="F:phosphoadenylyl-sulfate reductase (thioredoxin) activity"/>
    <property type="evidence" value="ECO:0007669"/>
    <property type="project" value="UniProtKB-UniRule"/>
</dbReference>
<evidence type="ECO:0000259" key="5">
    <source>
        <dbReference type="Pfam" id="PF01507"/>
    </source>
</evidence>
<dbReference type="STRING" id="391626.OAN307_c32700"/>
<dbReference type="GO" id="GO:0005737">
    <property type="term" value="C:cytoplasm"/>
    <property type="evidence" value="ECO:0007669"/>
    <property type="project" value="UniProtKB-SubCell"/>
</dbReference>
<dbReference type="GO" id="GO:0051539">
    <property type="term" value="F:4 iron, 4 sulfur cluster binding"/>
    <property type="evidence" value="ECO:0007669"/>
    <property type="project" value="UniProtKB-UniRule"/>
</dbReference>
<name>M9R9A0_9RHOB</name>
<evidence type="ECO:0000313" key="6">
    <source>
        <dbReference type="EMBL" id="AGI68787.1"/>
    </source>
</evidence>
<dbReference type="InterPro" id="IPR014729">
    <property type="entry name" value="Rossmann-like_a/b/a_fold"/>
</dbReference>
<dbReference type="PIRSF" id="PIRSF000857">
    <property type="entry name" value="PAPS_reductase"/>
    <property type="match status" value="1"/>
</dbReference>
<dbReference type="NCBIfam" id="NF002537">
    <property type="entry name" value="PRK02090.1"/>
    <property type="match status" value="1"/>
</dbReference>
<dbReference type="HOGENOM" id="CLU_044089_2_1_5"/>
<dbReference type="Pfam" id="PF01507">
    <property type="entry name" value="PAPS_reduct"/>
    <property type="match status" value="1"/>
</dbReference>
<comment type="pathway">
    <text evidence="3 4">Sulfur metabolism; hydrogen sulfide biosynthesis; sulfite from sulfate.</text>
</comment>
<dbReference type="Gene3D" id="3.40.50.620">
    <property type="entry name" value="HUPs"/>
    <property type="match status" value="1"/>
</dbReference>
<evidence type="ECO:0000313" key="7">
    <source>
        <dbReference type="Proteomes" id="UP000005307"/>
    </source>
</evidence>
<feature type="binding site" evidence="4">
    <location>
        <position position="203"/>
    </location>
    <ligand>
        <name>[4Fe-4S] cluster</name>
        <dbReference type="ChEBI" id="CHEBI:49883"/>
    </ligand>
</feature>
<dbReference type="PANTHER" id="PTHR46509:SF1">
    <property type="entry name" value="PHOSPHOADENOSINE PHOSPHOSULFATE REDUCTASE"/>
    <property type="match status" value="1"/>
</dbReference>
<dbReference type="GO" id="GO:0019379">
    <property type="term" value="P:sulfate assimilation, phosphoadenylyl sulfate reduction by phosphoadenylyl-sulfate reductase (thioredoxin)"/>
    <property type="evidence" value="ECO:0007669"/>
    <property type="project" value="UniProtKB-UniRule"/>
</dbReference>
<dbReference type="KEGG" id="oat:OAN307_c32700"/>
<sequence length="239" mass="26395">MPLDGQTQTLNRIYKDRDAQDVLAHALSSFGDMALVSSFGAESVVLLHMAAQIDTSVPALFIDTEMLFAETLDYQRDVAATLGLSNVQVIRATRDVLFERDNENLLHLHDPDACCALRKTEPLQKALLGFDGWISGRKRYQGGERQALDLFEVDRPLGRMPRVKVNPLARWDSGDLRDYIATHNLPRHPLVAKGFPSVGCAPCTTRVGSGENARAGRWRDQGKTECGIHVRDGGAQRSA</sequence>
<keyword evidence="2 4" id="KW-0560">Oxidoreductase</keyword>
<dbReference type="EC" id="1.8.4.10" evidence="4"/>
<dbReference type="eggNOG" id="COG0175">
    <property type="taxonomic scope" value="Bacteria"/>
</dbReference>
<accession>M9R9A0</accession>